<evidence type="ECO:0000313" key="4">
    <source>
        <dbReference type="Proteomes" id="UP000193303"/>
    </source>
</evidence>
<dbReference type="InterPro" id="IPR010353">
    <property type="entry name" value="DmpK"/>
</dbReference>
<dbReference type="EMBL" id="MTAB01000047">
    <property type="protein sequence ID" value="OSI15567.1"/>
    <property type="molecule type" value="Genomic_DNA"/>
</dbReference>
<dbReference type="OrthoDB" id="8564678at2"/>
<accession>A0A1X3D7R5</accession>
<dbReference type="EMBL" id="MTAC01000019">
    <property type="protein sequence ID" value="OSI33828.1"/>
    <property type="molecule type" value="Genomic_DNA"/>
</dbReference>
<dbReference type="Proteomes" id="UP000193303">
    <property type="component" value="Unassembled WGS sequence"/>
</dbReference>
<evidence type="ECO:0000313" key="3">
    <source>
        <dbReference type="EMBL" id="OSI33828.1"/>
    </source>
</evidence>
<dbReference type="RefSeq" id="WP_054600015.1">
    <property type="nucleotide sequence ID" value="NZ_CP091509.1"/>
</dbReference>
<dbReference type="STRING" id="1931275.BV914_09145"/>
<evidence type="ECO:0000313" key="2">
    <source>
        <dbReference type="EMBL" id="OSI15567.1"/>
    </source>
</evidence>
<comment type="caution">
    <text evidence="2">The sequence shown here is derived from an EMBL/GenBank/DDBJ whole genome shotgun (WGS) entry which is preliminary data.</text>
</comment>
<proteinExistence type="predicted"/>
<keyword evidence="5" id="KW-1185">Reference proteome</keyword>
<evidence type="ECO:0000313" key="5">
    <source>
        <dbReference type="Proteomes" id="UP000193346"/>
    </source>
</evidence>
<evidence type="ECO:0000256" key="1">
    <source>
        <dbReference type="SAM" id="MobiDB-lite"/>
    </source>
</evidence>
<feature type="region of interest" description="Disordered" evidence="1">
    <location>
        <begin position="60"/>
        <end position="83"/>
    </location>
</feature>
<organism evidence="2 4">
    <name type="scientific">Neisseria dumasiana</name>
    <dbReference type="NCBI Taxonomy" id="1931275"/>
    <lineage>
        <taxon>Bacteria</taxon>
        <taxon>Pseudomonadati</taxon>
        <taxon>Pseudomonadota</taxon>
        <taxon>Betaproteobacteria</taxon>
        <taxon>Neisseriales</taxon>
        <taxon>Neisseriaceae</taxon>
        <taxon>Neisseria</taxon>
    </lineage>
</organism>
<reference evidence="2 5" key="2">
    <citation type="submission" date="2017-01" db="EMBL/GenBank/DDBJ databases">
        <authorList>
            <person name="Wolfgang W.J."/>
            <person name="Cole J."/>
            <person name="Wroblewski D."/>
            <person name="Mcginnis J."/>
            <person name="Musser K.A."/>
        </authorList>
    </citation>
    <scope>NUCLEOTIDE SEQUENCE</scope>
    <source>
        <strain evidence="2">124861</strain>
        <strain evidence="3 5">93087</strain>
    </source>
</reference>
<reference evidence="4" key="1">
    <citation type="submission" date="2017-01" db="EMBL/GenBank/DDBJ databases">
        <authorList>
            <person name="Mah S.A."/>
            <person name="Swanson W.J."/>
            <person name="Moy G.W."/>
            <person name="Vacquier V.D."/>
        </authorList>
    </citation>
    <scope>NUCLEOTIDE SEQUENCE [LARGE SCALE GENOMIC DNA]</scope>
    <source>
        <strain evidence="4">124861</strain>
    </source>
</reference>
<gene>
    <name evidence="2" type="ORF">BV912_12025</name>
    <name evidence="3" type="ORF">BV913_08180</name>
</gene>
<dbReference type="PIRSF" id="PIRSF000039">
    <property type="entry name" value="Phenol_monooxy_K"/>
    <property type="match status" value="1"/>
</dbReference>
<dbReference type="Pfam" id="PF06099">
    <property type="entry name" value="Phenol_hyd_sub"/>
    <property type="match status" value="1"/>
</dbReference>
<dbReference type="AlphaFoldDB" id="A0A1X3D7R5"/>
<dbReference type="Proteomes" id="UP000193346">
    <property type="component" value="Unassembled WGS sequence"/>
</dbReference>
<name>A0A1X3D7R5_9NEIS</name>
<feature type="compositionally biased region" description="Basic and acidic residues" evidence="1">
    <location>
        <begin position="60"/>
        <end position="74"/>
    </location>
</feature>
<sequence>MHTPSAAPSNFVKYIRVRSEPDARFVEFDFAINDPSLFVELIMPQSCFEEFCKRNQVVHMSEEQSQKNDQEAAKWRYGTETGQ</sequence>
<protein>
    <submittedName>
        <fullName evidence="2">Phenol hydroxylase</fullName>
    </submittedName>
</protein>